<dbReference type="GO" id="GO:0002189">
    <property type="term" value="C:ribose phosphate diphosphokinase complex"/>
    <property type="evidence" value="ECO:0007669"/>
    <property type="project" value="TreeGrafter"/>
</dbReference>
<evidence type="ECO:0000256" key="2">
    <source>
        <dbReference type="ARBA" id="ARBA00022727"/>
    </source>
</evidence>
<comment type="catalytic activity">
    <reaction evidence="3">
        <text>D-ribose 5-phosphate + ATP = 5-phospho-alpha-D-ribose 1-diphosphate + AMP + H(+)</text>
        <dbReference type="Rhea" id="RHEA:15609"/>
        <dbReference type="ChEBI" id="CHEBI:15378"/>
        <dbReference type="ChEBI" id="CHEBI:30616"/>
        <dbReference type="ChEBI" id="CHEBI:58017"/>
        <dbReference type="ChEBI" id="CHEBI:78346"/>
        <dbReference type="ChEBI" id="CHEBI:456215"/>
        <dbReference type="EC" id="2.7.6.1"/>
    </reaction>
</comment>
<dbReference type="InterPro" id="IPR005946">
    <property type="entry name" value="Rib-P_diPkinase"/>
</dbReference>
<dbReference type="GO" id="GO:0006164">
    <property type="term" value="P:purine nucleotide biosynthetic process"/>
    <property type="evidence" value="ECO:0007669"/>
    <property type="project" value="TreeGrafter"/>
</dbReference>
<protein>
    <submittedName>
        <fullName evidence="5">Ribose-phosphate pyrophosphokinase, N-terminal domain</fullName>
    </submittedName>
</protein>
<name>A0AAN8YYS8_9MAGN</name>
<keyword evidence="2" id="KW-0545">Nucleotide biosynthesis</keyword>
<comment type="caution">
    <text evidence="5">The sequence shown here is derived from an EMBL/GenBank/DDBJ whole genome shotgun (WGS) entry which is preliminary data.</text>
</comment>
<dbReference type="GO" id="GO:0000287">
    <property type="term" value="F:magnesium ion binding"/>
    <property type="evidence" value="ECO:0007669"/>
    <property type="project" value="InterPro"/>
</dbReference>
<dbReference type="GO" id="GO:0005737">
    <property type="term" value="C:cytoplasm"/>
    <property type="evidence" value="ECO:0007669"/>
    <property type="project" value="TreeGrafter"/>
</dbReference>
<evidence type="ECO:0000256" key="3">
    <source>
        <dbReference type="ARBA" id="ARBA00049535"/>
    </source>
</evidence>
<dbReference type="AlphaFoldDB" id="A0AAN8YYS8"/>
<dbReference type="GO" id="GO:0004749">
    <property type="term" value="F:ribose phosphate diphosphokinase activity"/>
    <property type="evidence" value="ECO:0007669"/>
    <property type="project" value="UniProtKB-EC"/>
</dbReference>
<organism evidence="5 6">
    <name type="scientific">Dillenia turbinata</name>
    <dbReference type="NCBI Taxonomy" id="194707"/>
    <lineage>
        <taxon>Eukaryota</taxon>
        <taxon>Viridiplantae</taxon>
        <taxon>Streptophyta</taxon>
        <taxon>Embryophyta</taxon>
        <taxon>Tracheophyta</taxon>
        <taxon>Spermatophyta</taxon>
        <taxon>Magnoliopsida</taxon>
        <taxon>eudicotyledons</taxon>
        <taxon>Gunneridae</taxon>
        <taxon>Pentapetalae</taxon>
        <taxon>Dilleniales</taxon>
        <taxon>Dilleniaceae</taxon>
        <taxon>Dillenia</taxon>
    </lineage>
</organism>
<feature type="domain" description="Ribose-phosphate pyrophosphokinase N-terminal" evidence="4">
    <location>
        <begin position="160"/>
        <end position="221"/>
    </location>
</feature>
<sequence length="279" mass="31916">MELLGRQDDDLSALHSAFFLFLYFYLYKQHLFQRCNLLEPLKYENGKPCMPQVINEPTLPGFLTSKSTLEHSPCKNDTRLRIFSGTANPAFAQVSAHFFFNVGTLKMETRITVWLQKLGGGKVMKFAKSEESYKVCYYYTIDVKMVALYDNRKLHAIWVLNKIKIKRFADGEIYVQLQESVRGCDGYLVQPTCPSYKKLMELFIMIDACRRASAKTITIVTSDMQELTGRTFSAETVVLSEVDIDVDVNTTEVDIDVDVNTTYEKTNVYETFSIPDGEA</sequence>
<dbReference type="EMBL" id="JBAMMX010000022">
    <property type="protein sequence ID" value="KAK6918121.1"/>
    <property type="molecule type" value="Genomic_DNA"/>
</dbReference>
<reference evidence="5 6" key="1">
    <citation type="submission" date="2023-12" db="EMBL/GenBank/DDBJ databases">
        <title>A high-quality genome assembly for Dillenia turbinata (Dilleniales).</title>
        <authorList>
            <person name="Chanderbali A."/>
        </authorList>
    </citation>
    <scope>NUCLEOTIDE SEQUENCE [LARGE SCALE GENOMIC DNA]</scope>
    <source>
        <strain evidence="5">LSX21</strain>
        <tissue evidence="5">Leaf</tissue>
    </source>
</reference>
<dbReference type="SUPFAM" id="SSF53271">
    <property type="entry name" value="PRTase-like"/>
    <property type="match status" value="1"/>
</dbReference>
<dbReference type="InterPro" id="IPR029057">
    <property type="entry name" value="PRTase-like"/>
</dbReference>
<evidence type="ECO:0000313" key="5">
    <source>
        <dbReference type="EMBL" id="KAK6918121.1"/>
    </source>
</evidence>
<dbReference type="Pfam" id="PF13793">
    <property type="entry name" value="Pribosyltran_N"/>
    <property type="match status" value="1"/>
</dbReference>
<gene>
    <name evidence="5" type="ORF">RJ641_016543</name>
</gene>
<dbReference type="InterPro" id="IPR029099">
    <property type="entry name" value="Pribosyltran_N"/>
</dbReference>
<dbReference type="Proteomes" id="UP001370490">
    <property type="component" value="Unassembled WGS sequence"/>
</dbReference>
<comment type="similarity">
    <text evidence="1">Belongs to the ribose-phosphate pyrophosphokinase family.</text>
</comment>
<dbReference type="PANTHER" id="PTHR10210:SF120">
    <property type="entry name" value="RIBOSE-PHOSPHATE PYROPHOSPHOKINASE 5, CHLOROPLASTIC"/>
    <property type="match status" value="1"/>
</dbReference>
<dbReference type="SMART" id="SM01400">
    <property type="entry name" value="Pribosyltran_N"/>
    <property type="match status" value="1"/>
</dbReference>
<accession>A0AAN8YYS8</accession>
<evidence type="ECO:0000259" key="4">
    <source>
        <dbReference type="Pfam" id="PF13793"/>
    </source>
</evidence>
<evidence type="ECO:0000256" key="1">
    <source>
        <dbReference type="ARBA" id="ARBA00006478"/>
    </source>
</evidence>
<proteinExistence type="inferred from homology"/>
<dbReference type="GO" id="GO:0006015">
    <property type="term" value="P:5-phosphoribose 1-diphosphate biosynthetic process"/>
    <property type="evidence" value="ECO:0007669"/>
    <property type="project" value="TreeGrafter"/>
</dbReference>
<dbReference type="PANTHER" id="PTHR10210">
    <property type="entry name" value="RIBOSE-PHOSPHATE DIPHOSPHOKINASE FAMILY MEMBER"/>
    <property type="match status" value="1"/>
</dbReference>
<evidence type="ECO:0000313" key="6">
    <source>
        <dbReference type="Proteomes" id="UP001370490"/>
    </source>
</evidence>
<keyword evidence="6" id="KW-1185">Reference proteome</keyword>
<dbReference type="Gene3D" id="3.40.50.2020">
    <property type="match status" value="1"/>
</dbReference>